<accession>A0A1I7WBD3</accession>
<evidence type="ECO:0000313" key="2">
    <source>
        <dbReference type="WBParaSite" id="Hba_01983"/>
    </source>
</evidence>
<organism evidence="1 2">
    <name type="scientific">Heterorhabditis bacteriophora</name>
    <name type="common">Entomopathogenic nematode worm</name>
    <dbReference type="NCBI Taxonomy" id="37862"/>
    <lineage>
        <taxon>Eukaryota</taxon>
        <taxon>Metazoa</taxon>
        <taxon>Ecdysozoa</taxon>
        <taxon>Nematoda</taxon>
        <taxon>Chromadorea</taxon>
        <taxon>Rhabditida</taxon>
        <taxon>Rhabditina</taxon>
        <taxon>Rhabditomorpha</taxon>
        <taxon>Strongyloidea</taxon>
        <taxon>Heterorhabditidae</taxon>
        <taxon>Heterorhabditis</taxon>
    </lineage>
</organism>
<dbReference type="Proteomes" id="UP000095283">
    <property type="component" value="Unplaced"/>
</dbReference>
<evidence type="ECO:0000313" key="1">
    <source>
        <dbReference type="Proteomes" id="UP000095283"/>
    </source>
</evidence>
<dbReference type="AlphaFoldDB" id="A0A1I7WBD3"/>
<reference evidence="2" key="1">
    <citation type="submission" date="2016-11" db="UniProtKB">
        <authorList>
            <consortium name="WormBaseParasite"/>
        </authorList>
    </citation>
    <scope>IDENTIFICATION</scope>
</reference>
<name>A0A1I7WBD3_HETBA</name>
<keyword evidence="1" id="KW-1185">Reference proteome</keyword>
<proteinExistence type="predicted"/>
<sequence>MVMLIDVLSFCTLISPRLNHNSFIFSYYYKCLNTGHGARINENDSFFMENRRPIPRAILQWTENGSGFLSATIRHEIILVSNFKYLLFDLYYVDMIFGIDSLPHSSYG</sequence>
<dbReference type="WBParaSite" id="Hba_01983">
    <property type="protein sequence ID" value="Hba_01983"/>
    <property type="gene ID" value="Hba_01983"/>
</dbReference>
<protein>
    <submittedName>
        <fullName evidence="2">Uncharacterized protein</fullName>
    </submittedName>
</protein>